<sequence length="282" mass="33077">MFNNLLLFIFYLIFCFQINFIFNSSINCTFEKIKEEEDFCGWKPENNIWKTGNEVLVDSVNYVIHSSSGGDRFAYVQGHYGSPLEGKLSSPLISSDKKLLRFNYWKLSNTPSMDICIEKEENKNKIEKCIDSIQGLGENQWILRMIELPKEEKNFKIIFKARNLLSAEDIIGIDDIQILPSEITEETNNKNQNKNKIKKQRKSEEENTNKNTNQNYLNQNIKKENTNKNTNKNTHQNQNIKIKHKQRKSSNIKNSEEENTNQNNNITRIIPYSEIIKNKKKN</sequence>
<evidence type="ECO:0000313" key="5">
    <source>
        <dbReference type="Proteomes" id="UP000580250"/>
    </source>
</evidence>
<dbReference type="Proteomes" id="UP000580250">
    <property type="component" value="Unassembled WGS sequence"/>
</dbReference>
<evidence type="ECO:0000256" key="1">
    <source>
        <dbReference type="SAM" id="MobiDB-lite"/>
    </source>
</evidence>
<name>A0A6V7TMK3_MELEN</name>
<comment type="caution">
    <text evidence="4">The sequence shown here is derived from an EMBL/GenBank/DDBJ whole genome shotgun (WGS) entry which is preliminary data.</text>
</comment>
<keyword evidence="2" id="KW-0732">Signal</keyword>
<feature type="domain" description="MAM" evidence="3">
    <location>
        <begin position="26"/>
        <end position="186"/>
    </location>
</feature>
<dbReference type="InterPro" id="IPR000998">
    <property type="entry name" value="MAM_dom"/>
</dbReference>
<dbReference type="SUPFAM" id="SSF49899">
    <property type="entry name" value="Concanavalin A-like lectins/glucanases"/>
    <property type="match status" value="1"/>
</dbReference>
<feature type="signal peptide" evidence="2">
    <location>
        <begin position="1"/>
        <end position="23"/>
    </location>
</feature>
<dbReference type="AlphaFoldDB" id="A0A6V7TMK3"/>
<evidence type="ECO:0000259" key="3">
    <source>
        <dbReference type="PROSITE" id="PS50060"/>
    </source>
</evidence>
<dbReference type="SMART" id="SM00137">
    <property type="entry name" value="MAM"/>
    <property type="match status" value="1"/>
</dbReference>
<evidence type="ECO:0000256" key="2">
    <source>
        <dbReference type="SAM" id="SignalP"/>
    </source>
</evidence>
<protein>
    <recommendedName>
        <fullName evidence="3">MAM domain-containing protein</fullName>
    </recommendedName>
</protein>
<dbReference type="EMBL" id="CAJEWN010000006">
    <property type="protein sequence ID" value="CAD2128012.1"/>
    <property type="molecule type" value="Genomic_DNA"/>
</dbReference>
<feature type="chain" id="PRO_5028323317" description="MAM domain-containing protein" evidence="2">
    <location>
        <begin position="24"/>
        <end position="282"/>
    </location>
</feature>
<dbReference type="OrthoDB" id="5902584at2759"/>
<dbReference type="PROSITE" id="PS50060">
    <property type="entry name" value="MAM_2"/>
    <property type="match status" value="1"/>
</dbReference>
<gene>
    <name evidence="4" type="ORF">MENT_LOCUS2103</name>
</gene>
<feature type="region of interest" description="Disordered" evidence="1">
    <location>
        <begin position="187"/>
        <end position="265"/>
    </location>
</feature>
<dbReference type="Gene3D" id="2.60.120.200">
    <property type="match status" value="1"/>
</dbReference>
<dbReference type="Pfam" id="PF00629">
    <property type="entry name" value="MAM"/>
    <property type="match status" value="1"/>
</dbReference>
<feature type="compositionally biased region" description="Low complexity" evidence="1">
    <location>
        <begin position="227"/>
        <end position="240"/>
    </location>
</feature>
<feature type="compositionally biased region" description="Basic residues" evidence="1">
    <location>
        <begin position="241"/>
        <end position="250"/>
    </location>
</feature>
<feature type="compositionally biased region" description="Low complexity" evidence="1">
    <location>
        <begin position="209"/>
        <end position="220"/>
    </location>
</feature>
<organism evidence="4 5">
    <name type="scientific">Meloidogyne enterolobii</name>
    <name type="common">Root-knot nematode worm</name>
    <name type="synonym">Meloidogyne mayaguensis</name>
    <dbReference type="NCBI Taxonomy" id="390850"/>
    <lineage>
        <taxon>Eukaryota</taxon>
        <taxon>Metazoa</taxon>
        <taxon>Ecdysozoa</taxon>
        <taxon>Nematoda</taxon>
        <taxon>Chromadorea</taxon>
        <taxon>Rhabditida</taxon>
        <taxon>Tylenchina</taxon>
        <taxon>Tylenchomorpha</taxon>
        <taxon>Tylenchoidea</taxon>
        <taxon>Meloidogynidae</taxon>
        <taxon>Meloidogyninae</taxon>
        <taxon>Meloidogyne</taxon>
    </lineage>
</organism>
<proteinExistence type="predicted"/>
<evidence type="ECO:0000313" key="4">
    <source>
        <dbReference type="EMBL" id="CAD2128012.1"/>
    </source>
</evidence>
<reference evidence="4 5" key="1">
    <citation type="submission" date="2020-08" db="EMBL/GenBank/DDBJ databases">
        <authorList>
            <person name="Koutsovoulos G."/>
            <person name="Danchin GJ E."/>
        </authorList>
    </citation>
    <scope>NUCLEOTIDE SEQUENCE [LARGE SCALE GENOMIC DNA]</scope>
</reference>
<accession>A0A6V7TMK3</accession>
<dbReference type="InterPro" id="IPR013320">
    <property type="entry name" value="ConA-like_dom_sf"/>
</dbReference>
<dbReference type="GO" id="GO:0016020">
    <property type="term" value="C:membrane"/>
    <property type="evidence" value="ECO:0007669"/>
    <property type="project" value="InterPro"/>
</dbReference>